<proteinExistence type="predicted"/>
<feature type="transmembrane region" description="Helical" evidence="6">
    <location>
        <begin position="158"/>
        <end position="177"/>
    </location>
</feature>
<dbReference type="Proteomes" id="UP001256673">
    <property type="component" value="Unassembled WGS sequence"/>
</dbReference>
<reference evidence="8 9" key="1">
    <citation type="submission" date="2023-09" db="EMBL/GenBank/DDBJ databases">
        <title>Microbacterium fusihabitans sp. nov., Microbacterium phycihabitans sp. nov., and Microbacterium cervinum sp. nov., isolated from dried seaweeds of beach.</title>
        <authorList>
            <person name="Lee S.D."/>
        </authorList>
    </citation>
    <scope>NUCLEOTIDE SEQUENCE [LARGE SCALE GENOMIC DNA]</scope>
    <source>
        <strain evidence="8 9">KSW2-21</strain>
    </source>
</reference>
<feature type="region of interest" description="Disordered" evidence="5">
    <location>
        <begin position="1"/>
        <end position="28"/>
    </location>
</feature>
<evidence type="ECO:0000313" key="8">
    <source>
        <dbReference type="EMBL" id="MDU0328368.1"/>
    </source>
</evidence>
<dbReference type="Gene3D" id="1.20.1740.10">
    <property type="entry name" value="Amino acid/polyamine transporter I"/>
    <property type="match status" value="1"/>
</dbReference>
<gene>
    <name evidence="8" type="ORF">RWH43_16535</name>
</gene>
<comment type="subcellular location">
    <subcellularLocation>
        <location evidence="1">Membrane</location>
        <topology evidence="1">Multi-pass membrane protein</topology>
    </subcellularLocation>
</comment>
<sequence length="500" mass="53204">MLRPLYPDISPSDATPDRAPHPLGGATNDNLAATTAASRSGAKLARTLGLWSIVGLGLGYMTPTVVFDTFGLVAEKTNNVVPAAYAVALVVLVFTAISYGKMVRVIPSAGSAYTYARESIHPGVGFVVGWTALIDYMLLPMVNALILRSYMEALFPDVPGFIWVIVFTAGVTGVIYLTMRGTSNVNMILLVFSILVMTVFVVMVVVQLVGGAGAGTAVSIAPFAHSEVQFGAVLAGATVVCFSFIGFDAVSMYSEEAKTPKIMPRAILLTLVAGGVIFLVAAYVTQLRFPDSTAFPQEAIEDSTLPEIGVQVGGPVLQAVLTAAGFAATLASWLASHASVSRMLMVMGRNNVLPRRIFGFINPKTHTPTFSIVIVGVVSLLAIAFTLEQIAAYINYGALVAFTFVNVSVIAWFAVRQGRRKTPADILSYIVMPAIGMVLTGLLWVNLDMHALIGGLIWTGIGVVYLLVLTRGFRRPIASFDENEPVTGFNKTMPGPRSEI</sequence>
<evidence type="ECO:0000256" key="4">
    <source>
        <dbReference type="ARBA" id="ARBA00023136"/>
    </source>
</evidence>
<accession>A0ABU3RZT8</accession>
<feature type="transmembrane region" description="Helical" evidence="6">
    <location>
        <begin position="48"/>
        <end position="74"/>
    </location>
</feature>
<dbReference type="PANTHER" id="PTHR42770">
    <property type="entry name" value="AMINO ACID TRANSPORTER-RELATED"/>
    <property type="match status" value="1"/>
</dbReference>
<evidence type="ECO:0000256" key="5">
    <source>
        <dbReference type="SAM" id="MobiDB-lite"/>
    </source>
</evidence>
<dbReference type="PIRSF" id="PIRSF006060">
    <property type="entry name" value="AA_transporter"/>
    <property type="match status" value="1"/>
</dbReference>
<evidence type="ECO:0000256" key="3">
    <source>
        <dbReference type="ARBA" id="ARBA00022989"/>
    </source>
</evidence>
<feature type="transmembrane region" description="Helical" evidence="6">
    <location>
        <begin position="189"/>
        <end position="210"/>
    </location>
</feature>
<evidence type="ECO:0000256" key="6">
    <source>
        <dbReference type="SAM" id="Phobius"/>
    </source>
</evidence>
<name>A0ABU3RZT8_9MICO</name>
<dbReference type="Pfam" id="PF00324">
    <property type="entry name" value="AA_permease"/>
    <property type="match status" value="1"/>
</dbReference>
<feature type="transmembrane region" description="Helical" evidence="6">
    <location>
        <begin position="262"/>
        <end position="284"/>
    </location>
</feature>
<dbReference type="InterPro" id="IPR050367">
    <property type="entry name" value="APC_superfamily"/>
</dbReference>
<organism evidence="8 9">
    <name type="scientific">Microbacterium algihabitans</name>
    <dbReference type="NCBI Taxonomy" id="3075992"/>
    <lineage>
        <taxon>Bacteria</taxon>
        <taxon>Bacillati</taxon>
        <taxon>Actinomycetota</taxon>
        <taxon>Actinomycetes</taxon>
        <taxon>Micrococcales</taxon>
        <taxon>Microbacteriaceae</taxon>
        <taxon>Microbacterium</taxon>
    </lineage>
</organism>
<feature type="transmembrane region" description="Helical" evidence="6">
    <location>
        <begin position="120"/>
        <end position="138"/>
    </location>
</feature>
<feature type="transmembrane region" description="Helical" evidence="6">
    <location>
        <begin position="230"/>
        <end position="250"/>
    </location>
</feature>
<feature type="transmembrane region" description="Helical" evidence="6">
    <location>
        <begin position="393"/>
        <end position="414"/>
    </location>
</feature>
<dbReference type="EMBL" id="JAWDIU010000007">
    <property type="protein sequence ID" value="MDU0328368.1"/>
    <property type="molecule type" value="Genomic_DNA"/>
</dbReference>
<protein>
    <submittedName>
        <fullName evidence="8">APC family permease</fullName>
    </submittedName>
</protein>
<feature type="transmembrane region" description="Helical" evidence="6">
    <location>
        <begin position="80"/>
        <end position="99"/>
    </location>
</feature>
<keyword evidence="4 6" id="KW-0472">Membrane</keyword>
<keyword evidence="2 6" id="KW-0812">Transmembrane</keyword>
<comment type="caution">
    <text evidence="8">The sequence shown here is derived from an EMBL/GenBank/DDBJ whole genome shotgun (WGS) entry which is preliminary data.</text>
</comment>
<feature type="transmembrane region" description="Helical" evidence="6">
    <location>
        <begin position="426"/>
        <end position="445"/>
    </location>
</feature>
<feature type="transmembrane region" description="Helical" evidence="6">
    <location>
        <begin position="451"/>
        <end position="469"/>
    </location>
</feature>
<keyword evidence="3 6" id="KW-1133">Transmembrane helix</keyword>
<evidence type="ECO:0000313" key="9">
    <source>
        <dbReference type="Proteomes" id="UP001256673"/>
    </source>
</evidence>
<feature type="domain" description="Amino acid permease/ SLC12A" evidence="7">
    <location>
        <begin position="57"/>
        <end position="443"/>
    </location>
</feature>
<evidence type="ECO:0000259" key="7">
    <source>
        <dbReference type="Pfam" id="PF00324"/>
    </source>
</evidence>
<feature type="transmembrane region" description="Helical" evidence="6">
    <location>
        <begin position="369"/>
        <end position="387"/>
    </location>
</feature>
<dbReference type="RefSeq" id="WP_262346154.1">
    <property type="nucleotide sequence ID" value="NZ_JAWDIU010000007.1"/>
</dbReference>
<evidence type="ECO:0000256" key="2">
    <source>
        <dbReference type="ARBA" id="ARBA00022692"/>
    </source>
</evidence>
<keyword evidence="9" id="KW-1185">Reference proteome</keyword>
<feature type="transmembrane region" description="Helical" evidence="6">
    <location>
        <begin position="316"/>
        <end position="335"/>
    </location>
</feature>
<evidence type="ECO:0000256" key="1">
    <source>
        <dbReference type="ARBA" id="ARBA00004141"/>
    </source>
</evidence>
<dbReference type="PANTHER" id="PTHR42770:SF8">
    <property type="entry name" value="PUTRESCINE IMPORTER PUUP"/>
    <property type="match status" value="1"/>
</dbReference>
<dbReference type="InterPro" id="IPR004841">
    <property type="entry name" value="AA-permease/SLC12A_dom"/>
</dbReference>